<feature type="region of interest" description="Disordered" evidence="1">
    <location>
        <begin position="329"/>
        <end position="350"/>
    </location>
</feature>
<proteinExistence type="predicted"/>
<dbReference type="GO" id="GO:0003700">
    <property type="term" value="F:DNA-binding transcription factor activity"/>
    <property type="evidence" value="ECO:0007669"/>
    <property type="project" value="InterPro"/>
</dbReference>
<keyword evidence="4" id="KW-1185">Reference proteome</keyword>
<dbReference type="OrthoDB" id="7427418at2"/>
<organism evidence="3 4">
    <name type="scientific">Alteriqipengyuania lutimaris</name>
    <dbReference type="NCBI Taxonomy" id="1538146"/>
    <lineage>
        <taxon>Bacteria</taxon>
        <taxon>Pseudomonadati</taxon>
        <taxon>Pseudomonadota</taxon>
        <taxon>Alphaproteobacteria</taxon>
        <taxon>Sphingomonadales</taxon>
        <taxon>Erythrobacteraceae</taxon>
        <taxon>Alteriqipengyuania</taxon>
    </lineage>
</organism>
<accession>A0A395LNZ8</accession>
<dbReference type="SUPFAM" id="SSF88946">
    <property type="entry name" value="Sigma2 domain of RNA polymerase sigma factors"/>
    <property type="match status" value="1"/>
</dbReference>
<dbReference type="InterPro" id="IPR007627">
    <property type="entry name" value="RNA_pol_sigma70_r2"/>
</dbReference>
<dbReference type="GO" id="GO:0006352">
    <property type="term" value="P:DNA-templated transcription initiation"/>
    <property type="evidence" value="ECO:0007669"/>
    <property type="project" value="InterPro"/>
</dbReference>
<dbReference type="Proteomes" id="UP000254101">
    <property type="component" value="Unassembled WGS sequence"/>
</dbReference>
<protein>
    <submittedName>
        <fullName evidence="3">Sigma-70 family RNA polymerase sigma factor</fullName>
    </submittedName>
</protein>
<feature type="domain" description="RNA polymerase sigma-70 region 2" evidence="2">
    <location>
        <begin position="47"/>
        <end position="100"/>
    </location>
</feature>
<reference evidence="3 4" key="1">
    <citation type="submission" date="2018-07" db="EMBL/GenBank/DDBJ databases">
        <title>Erythrobacter nanhaiensis sp. nov., a novel member of the genus Erythrobacter isolated from the South China Sea.</title>
        <authorList>
            <person name="Chen X."/>
            <person name="Liu J."/>
        </authorList>
    </citation>
    <scope>NUCLEOTIDE SEQUENCE [LARGE SCALE GENOMIC DNA]</scope>
    <source>
        <strain evidence="3 4">S-5</strain>
    </source>
</reference>
<dbReference type="EMBL" id="QRBB01000001">
    <property type="protein sequence ID" value="RDS78409.1"/>
    <property type="molecule type" value="Genomic_DNA"/>
</dbReference>
<evidence type="ECO:0000313" key="3">
    <source>
        <dbReference type="EMBL" id="RDS78409.1"/>
    </source>
</evidence>
<evidence type="ECO:0000259" key="2">
    <source>
        <dbReference type="Pfam" id="PF04542"/>
    </source>
</evidence>
<dbReference type="Gene3D" id="1.10.1740.10">
    <property type="match status" value="1"/>
</dbReference>
<dbReference type="AlphaFoldDB" id="A0A395LNZ8"/>
<dbReference type="RefSeq" id="WP_115492632.1">
    <property type="nucleotide sequence ID" value="NZ_JACHWW010000001.1"/>
</dbReference>
<gene>
    <name evidence="3" type="ORF">DL238_12880</name>
</gene>
<evidence type="ECO:0000313" key="4">
    <source>
        <dbReference type="Proteomes" id="UP000254101"/>
    </source>
</evidence>
<evidence type="ECO:0000256" key="1">
    <source>
        <dbReference type="SAM" id="MobiDB-lite"/>
    </source>
</evidence>
<name>A0A395LNZ8_9SPHN</name>
<dbReference type="Pfam" id="PF04542">
    <property type="entry name" value="Sigma70_r2"/>
    <property type="match status" value="1"/>
</dbReference>
<sequence length="350" mass="38750">MSKSTEALEFAVAEVIANTNPDGSRGSARQRANIDRAFSRILKIAAPRIRHFIRQYGLSAHHEDAEQVCAIAVHRAIEAYDPTKAKFTTFLNWQIRGELQSLRFRLMTDQRPSARKVDAVTITIHAGTTTPDGEETSLEALVEDGEALERTEQSASDHLARETCSALLDAYIEAERKAGMEQLRKRARMRRPKGDIRDARPDLPVSFRAHLVGPDPEELATLNARLERDRAIIERSLFTGDTREALSLDTSLTRERIRQIVRRASKQMARLVTTDPRFAMLAEQAGLQHAEAPAKRPAAPRAPAGILPAMNQPQNRAITVSAPAEAPIDPSRAVTVPPAVEAQPFRQLSA</sequence>
<comment type="caution">
    <text evidence="3">The sequence shown here is derived from an EMBL/GenBank/DDBJ whole genome shotgun (WGS) entry which is preliminary data.</text>
</comment>
<dbReference type="InterPro" id="IPR013325">
    <property type="entry name" value="RNA_pol_sigma_r2"/>
</dbReference>